<dbReference type="OrthoDB" id="2015213at2759"/>
<keyword evidence="1" id="KW-0808">Transferase</keyword>
<evidence type="ECO:0000313" key="1">
    <source>
        <dbReference type="EMBL" id="KOS23294.1"/>
    </source>
</evidence>
<dbReference type="GO" id="GO:0016740">
    <property type="term" value="F:transferase activity"/>
    <property type="evidence" value="ECO:0007669"/>
    <property type="project" value="UniProtKB-KW"/>
</dbReference>
<dbReference type="InterPro" id="IPR052896">
    <property type="entry name" value="GGT-like_enzyme"/>
</dbReference>
<evidence type="ECO:0000313" key="2">
    <source>
        <dbReference type="Proteomes" id="UP000053831"/>
    </source>
</evidence>
<dbReference type="EMBL" id="LGSR01000002">
    <property type="protein sequence ID" value="KOS23294.1"/>
    <property type="molecule type" value="Genomic_DNA"/>
</dbReference>
<organism evidence="1 2">
    <name type="scientific">Escovopsis weberi</name>
    <dbReference type="NCBI Taxonomy" id="150374"/>
    <lineage>
        <taxon>Eukaryota</taxon>
        <taxon>Fungi</taxon>
        <taxon>Dikarya</taxon>
        <taxon>Ascomycota</taxon>
        <taxon>Pezizomycotina</taxon>
        <taxon>Sordariomycetes</taxon>
        <taxon>Hypocreomycetidae</taxon>
        <taxon>Hypocreales</taxon>
        <taxon>Hypocreaceae</taxon>
        <taxon>Escovopsis</taxon>
    </lineage>
</organism>
<dbReference type="AlphaFoldDB" id="A0A0M8N947"/>
<accession>A0A0M8N947</accession>
<dbReference type="InterPro" id="IPR043138">
    <property type="entry name" value="GGT_lsub"/>
</dbReference>
<dbReference type="SUPFAM" id="SSF56235">
    <property type="entry name" value="N-terminal nucleophile aminohydrolases (Ntn hydrolases)"/>
    <property type="match status" value="1"/>
</dbReference>
<dbReference type="Gene3D" id="1.10.246.130">
    <property type="match status" value="1"/>
</dbReference>
<keyword evidence="2" id="KW-1185">Reference proteome</keyword>
<dbReference type="PANTHER" id="PTHR43881:SF1">
    <property type="entry name" value="GAMMA-GLUTAMYLTRANSPEPTIDASE (AFU_ORTHOLOGUE AFUA_4G13580)"/>
    <property type="match status" value="1"/>
</dbReference>
<dbReference type="PANTHER" id="PTHR43881">
    <property type="entry name" value="GAMMA-GLUTAMYLTRANSPEPTIDASE (AFU_ORTHOLOGUE AFUA_4G13580)"/>
    <property type="match status" value="1"/>
</dbReference>
<dbReference type="PRINTS" id="PR01210">
    <property type="entry name" value="GGTRANSPTASE"/>
</dbReference>
<dbReference type="InterPro" id="IPR029055">
    <property type="entry name" value="Ntn_hydrolases_N"/>
</dbReference>
<dbReference type="Pfam" id="PF01019">
    <property type="entry name" value="G_glu_transpept"/>
    <property type="match status" value="1"/>
</dbReference>
<reference evidence="1 2" key="1">
    <citation type="submission" date="2015-07" db="EMBL/GenBank/DDBJ databases">
        <title>The genome of the fungus Escovopsis weberi, a specialized disease agent of ant agriculture.</title>
        <authorList>
            <person name="de Man T.J."/>
            <person name="Stajich J.E."/>
            <person name="Kubicek C.P."/>
            <person name="Chenthamara K."/>
            <person name="Atanasova L."/>
            <person name="Druzhinina I.S."/>
            <person name="Birnbaum S."/>
            <person name="Barribeau S.M."/>
            <person name="Teiling C."/>
            <person name="Suen G."/>
            <person name="Currie C."/>
            <person name="Gerardo N.M."/>
        </authorList>
    </citation>
    <scope>NUCLEOTIDE SEQUENCE [LARGE SCALE GENOMIC DNA]</scope>
</reference>
<dbReference type="Gene3D" id="3.60.20.40">
    <property type="match status" value="1"/>
</dbReference>
<name>A0A0M8N947_ESCWE</name>
<proteinExistence type="predicted"/>
<dbReference type="STRING" id="150374.A0A0M8N947"/>
<gene>
    <name evidence="1" type="ORF">ESCO_003407</name>
</gene>
<dbReference type="InterPro" id="IPR043137">
    <property type="entry name" value="GGT_ssub_C"/>
</dbReference>
<sequence length="610" mass="64610">MPLTNASLFEDPSPDPFKFASRRSVVHSTQGIVACTQPLAASCGLEILRAGGNAADAAVAVAAGLNMTEPTSTGIGGDMFILFYDAASKQVHAMNGSGRSGKNYTLERVRKDLGIPDGQDGGIPMSSPLAVTVPGAAAGWVDTVARFGSGKLDMARILEPAIRLGEQGFPVSEGTAYYWQRGEPSMRKASSNFAEMLKKDPGAPDGVRAPRAGEIMKNPNLARTFRTLAEQGKQGFYTGRIAEEIVRVVRDGGGHLELDDLRHHLEAGSEPVDPISLKFTGQGQGKGQGGSEGEGEGVELWEHPPNGQGIVALMALGIIQELEKQGKVPAFAPSDFNTAPYLHAIIEALRIAFSDGGWYVADPSVRPPPVRGLVSPEYLAERARLFDPARALTAVEHGSPESPSPALQSSDTVYFTVSDARGNAASFINSNYGGFGTAMIPRGCGFTLQNRGANFALAAGHPNRLEPRKRPYHTIIPGMVTNVADGSLHSSFGVMGGFMQPQGHVQVLLGQLVGKLGPQQALDAPRICIGAGFQEQGKGVDWTVSVEDGMAEETVRGLRELGHRVMVVKGEERSLFGRGQIIRYTVDAVDGTPLWSAGSDMRGDGAAYPL</sequence>
<protein>
    <submittedName>
        <fullName evidence="1">Putative gamma-glutamyltransferase</fullName>
    </submittedName>
</protein>
<comment type="caution">
    <text evidence="1">The sequence shown here is derived from an EMBL/GenBank/DDBJ whole genome shotgun (WGS) entry which is preliminary data.</text>
</comment>
<dbReference type="Proteomes" id="UP000053831">
    <property type="component" value="Unassembled WGS sequence"/>
</dbReference>